<dbReference type="PROSITE" id="PS51092">
    <property type="entry name" value="FN2_2"/>
    <property type="match status" value="2"/>
</dbReference>
<dbReference type="PROSITE" id="PS50024">
    <property type="entry name" value="SEA"/>
    <property type="match status" value="1"/>
</dbReference>
<dbReference type="InterPro" id="IPR000082">
    <property type="entry name" value="SEA_dom"/>
</dbReference>
<keyword evidence="3" id="KW-1015">Disulfide bond</keyword>
<dbReference type="EMBL" id="OV696686">
    <property type="protein sequence ID" value="CAH1233682.1"/>
    <property type="molecule type" value="Genomic_DNA"/>
</dbReference>
<keyword evidence="2" id="KW-0677">Repeat</keyword>
<comment type="similarity">
    <text evidence="1">Belongs to the HEBP family.</text>
</comment>
<accession>A0A8J9YKE4</accession>
<evidence type="ECO:0000259" key="6">
    <source>
        <dbReference type="PROSITE" id="PS50024"/>
    </source>
</evidence>
<evidence type="ECO:0000256" key="5">
    <source>
        <dbReference type="SAM" id="SignalP"/>
    </source>
</evidence>
<evidence type="ECO:0000256" key="1">
    <source>
        <dbReference type="ARBA" id="ARBA00009817"/>
    </source>
</evidence>
<dbReference type="InterPro" id="IPR036943">
    <property type="entry name" value="FN_type2_sf"/>
</dbReference>
<dbReference type="OrthoDB" id="9427703at2759"/>
<reference evidence="8" key="1">
    <citation type="submission" date="2022-01" db="EMBL/GenBank/DDBJ databases">
        <authorList>
            <person name="Braso-Vives M."/>
        </authorList>
    </citation>
    <scope>NUCLEOTIDE SEQUENCE</scope>
</reference>
<dbReference type="SMART" id="SM00059">
    <property type="entry name" value="FN2"/>
    <property type="match status" value="2"/>
</dbReference>
<keyword evidence="5" id="KW-0732">Signal</keyword>
<comment type="caution">
    <text evidence="4">Lacks conserved residue(s) required for the propagation of feature annotation.</text>
</comment>
<proteinExistence type="inferred from homology"/>
<feature type="domain" description="SEA" evidence="6">
    <location>
        <begin position="617"/>
        <end position="729"/>
    </location>
</feature>
<dbReference type="GO" id="GO:0020037">
    <property type="term" value="F:heme binding"/>
    <property type="evidence" value="ECO:0007669"/>
    <property type="project" value="TreeGrafter"/>
</dbReference>
<dbReference type="InterPro" id="IPR013806">
    <property type="entry name" value="Kringle-like"/>
</dbReference>
<dbReference type="InterPro" id="IPR000562">
    <property type="entry name" value="FN_type2_dom"/>
</dbReference>
<dbReference type="PANTHER" id="PTHR11220">
    <property type="entry name" value="HEME-BINDING PROTEIN-RELATED"/>
    <property type="match status" value="1"/>
</dbReference>
<organism evidence="8 9">
    <name type="scientific">Branchiostoma lanceolatum</name>
    <name type="common">Common lancelet</name>
    <name type="synonym">Amphioxus lanceolatum</name>
    <dbReference type="NCBI Taxonomy" id="7740"/>
    <lineage>
        <taxon>Eukaryota</taxon>
        <taxon>Metazoa</taxon>
        <taxon>Chordata</taxon>
        <taxon>Cephalochordata</taxon>
        <taxon>Leptocardii</taxon>
        <taxon>Amphioxiformes</taxon>
        <taxon>Branchiostomatidae</taxon>
        <taxon>Branchiostoma</taxon>
    </lineage>
</organism>
<feature type="chain" id="PRO_5035456684" evidence="5">
    <location>
        <begin position="30"/>
        <end position="895"/>
    </location>
</feature>
<sequence length="895" mass="101795">MIPSLSNPRMRHALISSVAAILLLQGIWADVTGNDDSPNQDWHATVLCSFPGYDVRYVINRDVVWVSTTVFSQSVRTALSTANERLRKYAAWNSMAGETFQLSMPVVTQAFLPSTPKNKTDFTFKREFTVSVPLPKALRDNPPQPLDPLVVLDVVPDTLMYVRKFNNIKGGFIVDKEAKKFFRDLKDAGEPYWSDDDYFYVVQYPRGYTEMFIFASNARVDRFYRQSEGPDKARLHLPKCLRKTGFRWAMPTDRTNDVRVTARSSCRPDFCNHCLDYTVLDTYKDGVETRRYPLLHSISTSAPTCYYQHTSALNQPVLNLHLKAAGLMNHSGEFRMMDQEARTVIQMKEGEGHCHKQFKSFAVVPRTSAYQTKGWVDLDYVKNSERVNREDLYLKNYYVKCFGGPGDSATVFDMARRLGDHLLAKDCRLANNFHVNEYNRQSRLFDRRNEIWYSDEQCKPGLKTWLEGFLSVPGSDNSVISSALAAGSPGWTAEEEPEEVTITFDHEIDRTRRTLPLVLEDECSQHECAPFDLVRTFDRFVEKYSGWEEDPAREDDTHRHKSTDGTKSPRRGGVECFFPFLYQGQLYHKCTTVGFKQSWCAWDAVFDIGHWSYCDQATKELDGSIQITSRQYSADLADPMSSDFTAATSEFETQMESALGPALGAELQSVAVRGYGDTATSGNLRVDFTLVVNSNVTLNTTAWSVAMDAGEGGTMTFERSSLTLKERLDTYEVAEADRPSCAFPFLYQGKVHDECREDDGLLWCSWDTVYSEGRWSACNRASWACYDDPECSGQAVPILQAYFDGRNDRGVKMNMTRPVLTLIYIAQPIQGYFYSMVVGPIRDRDNLNNMVTSFRGYMDDSQQYGVSYGKEKYAVLNYGLDDSSNAEIVFFKEAE</sequence>
<evidence type="ECO:0000256" key="4">
    <source>
        <dbReference type="PROSITE-ProRule" id="PRU00479"/>
    </source>
</evidence>
<evidence type="ECO:0000259" key="7">
    <source>
        <dbReference type="PROSITE" id="PS51092"/>
    </source>
</evidence>
<dbReference type="AlphaFoldDB" id="A0A8J9YKE4"/>
<dbReference type="Pfam" id="PF00040">
    <property type="entry name" value="fn2"/>
    <property type="match status" value="2"/>
</dbReference>
<name>A0A8J9YKE4_BRALA</name>
<dbReference type="Pfam" id="PF04832">
    <property type="entry name" value="SOUL"/>
    <property type="match status" value="2"/>
</dbReference>
<dbReference type="InterPro" id="IPR006917">
    <property type="entry name" value="SOUL_heme-bd"/>
</dbReference>
<evidence type="ECO:0000256" key="3">
    <source>
        <dbReference type="ARBA" id="ARBA00023157"/>
    </source>
</evidence>
<feature type="domain" description="Fibronectin type-II" evidence="7">
    <location>
        <begin position="736"/>
        <end position="780"/>
    </location>
</feature>
<dbReference type="SUPFAM" id="SSF55136">
    <property type="entry name" value="Probable bacterial effector-binding domain"/>
    <property type="match status" value="3"/>
</dbReference>
<dbReference type="Gene3D" id="2.10.10.10">
    <property type="entry name" value="Fibronectin, type II, collagen-binding"/>
    <property type="match status" value="2"/>
</dbReference>
<dbReference type="InterPro" id="IPR011256">
    <property type="entry name" value="Reg_factor_effector_dom_sf"/>
</dbReference>
<evidence type="ECO:0000313" key="9">
    <source>
        <dbReference type="Proteomes" id="UP000838412"/>
    </source>
</evidence>
<keyword evidence="9" id="KW-1185">Reference proteome</keyword>
<gene>
    <name evidence="8" type="primary">Hypp808</name>
    <name evidence="8" type="ORF">BLAG_LOCUS2351</name>
</gene>
<dbReference type="SUPFAM" id="SSF57440">
    <property type="entry name" value="Kringle-like"/>
    <property type="match status" value="2"/>
</dbReference>
<feature type="signal peptide" evidence="5">
    <location>
        <begin position="1"/>
        <end position="29"/>
    </location>
</feature>
<evidence type="ECO:0000256" key="2">
    <source>
        <dbReference type="ARBA" id="ARBA00022737"/>
    </source>
</evidence>
<dbReference type="Gene3D" id="3.20.80.10">
    <property type="entry name" value="Regulatory factor, effector binding domain"/>
    <property type="match status" value="2"/>
</dbReference>
<protein>
    <submittedName>
        <fullName evidence="8">Hypp808 protein</fullName>
    </submittedName>
</protein>
<evidence type="ECO:0000313" key="8">
    <source>
        <dbReference type="EMBL" id="CAH1233682.1"/>
    </source>
</evidence>
<dbReference type="PANTHER" id="PTHR11220:SF1">
    <property type="entry name" value="HEME-BINDING PROTEIN 2"/>
    <property type="match status" value="1"/>
</dbReference>
<dbReference type="Proteomes" id="UP000838412">
    <property type="component" value="Chromosome 1"/>
</dbReference>
<feature type="domain" description="Fibronectin type-II" evidence="7">
    <location>
        <begin position="571"/>
        <end position="616"/>
    </location>
</feature>